<dbReference type="EMBL" id="JANQDH010000041">
    <property type="protein sequence ID" value="MDH6060059.1"/>
    <property type="molecule type" value="Genomic_DNA"/>
</dbReference>
<evidence type="ECO:0000313" key="2">
    <source>
        <dbReference type="Proteomes" id="UP001159387"/>
    </source>
</evidence>
<name>A0AA43KB58_9CYAN</name>
<dbReference type="AlphaFoldDB" id="A0AA43KB58"/>
<protein>
    <submittedName>
        <fullName evidence="1">Uncharacterized protein</fullName>
    </submittedName>
</protein>
<gene>
    <name evidence="1" type="ORF">NWP17_06345</name>
</gene>
<comment type="caution">
    <text evidence="1">The sequence shown here is derived from an EMBL/GenBank/DDBJ whole genome shotgun (WGS) entry which is preliminary data.</text>
</comment>
<reference evidence="1 2" key="1">
    <citation type="journal article" date="2023" name="J. Phycol.">
        <title>Chrysosporum ovalisporum is synonymous with the true-branching cyanobacterium Umezakia natans (Nostocales/Aphanizomenonaceae).</title>
        <authorList>
            <person name="McGregor G.B."/>
            <person name="Sendall B.C."/>
            <person name="Niiyama Y."/>
            <person name="Tuji A."/>
            <person name="Willis A."/>
        </authorList>
    </citation>
    <scope>NUCLEOTIDE SEQUENCE [LARGE SCALE GENOMIC DNA]</scope>
    <source>
        <strain evidence="1 2">ANA360D</strain>
    </source>
</reference>
<proteinExistence type="predicted"/>
<dbReference type="RefSeq" id="WP_280654071.1">
    <property type="nucleotide sequence ID" value="NZ_JANQDH010000041.1"/>
</dbReference>
<accession>A0AA43KB58</accession>
<sequence>MVKIIPTIFLATAWLLISNHQSTLTLAGTCASDCGPRPIEFKPGQLIRVKVVNRTPRLLKLQKITATGTISLQPKQEITLEHGYGTTPNISLIFWDDTGLSLKAKISKPNFGTLYVELLPNWDFPGHRSVYILNNGRVEVF</sequence>
<dbReference type="Proteomes" id="UP001159387">
    <property type="component" value="Unassembled WGS sequence"/>
</dbReference>
<evidence type="ECO:0000313" key="1">
    <source>
        <dbReference type="EMBL" id="MDH6060059.1"/>
    </source>
</evidence>
<organism evidence="1 2">
    <name type="scientific">Chrysosporum bergii ANA360D</name>
    <dbReference type="NCBI Taxonomy" id="617107"/>
    <lineage>
        <taxon>Bacteria</taxon>
        <taxon>Bacillati</taxon>
        <taxon>Cyanobacteriota</taxon>
        <taxon>Cyanophyceae</taxon>
        <taxon>Nostocales</taxon>
        <taxon>Nodulariaceae</taxon>
        <taxon>Chrysosporum</taxon>
    </lineage>
</organism>
<keyword evidence="2" id="KW-1185">Reference proteome</keyword>